<reference evidence="5 6" key="1">
    <citation type="submission" date="2024-02" db="EMBL/GenBank/DDBJ databases">
        <title>De novo assembly and annotation of 12 fungi associated with fruit tree decline syndrome in Ontario, Canada.</title>
        <authorList>
            <person name="Sulman M."/>
            <person name="Ellouze W."/>
            <person name="Ilyukhin E."/>
        </authorList>
    </citation>
    <scope>NUCLEOTIDE SEQUENCE [LARGE SCALE GENOMIC DNA]</scope>
    <source>
        <strain evidence="5 6">M97-236</strain>
    </source>
</reference>
<protein>
    <submittedName>
        <fullName evidence="5">Uncharacterized protein</fullName>
    </submittedName>
</protein>
<organism evidence="5 6">
    <name type="scientific">Nothophoma quercina</name>
    <dbReference type="NCBI Taxonomy" id="749835"/>
    <lineage>
        <taxon>Eukaryota</taxon>
        <taxon>Fungi</taxon>
        <taxon>Dikarya</taxon>
        <taxon>Ascomycota</taxon>
        <taxon>Pezizomycotina</taxon>
        <taxon>Dothideomycetes</taxon>
        <taxon>Pleosporomycetidae</taxon>
        <taxon>Pleosporales</taxon>
        <taxon>Pleosporineae</taxon>
        <taxon>Didymellaceae</taxon>
        <taxon>Nothophoma</taxon>
    </lineage>
</organism>
<accession>A0ABR3QN74</accession>
<evidence type="ECO:0000256" key="4">
    <source>
        <dbReference type="ARBA" id="ARBA00023136"/>
    </source>
</evidence>
<dbReference type="PANTHER" id="PTHR48022:SF37">
    <property type="entry name" value="MAJOR FACILITATOR SUPERFAMILY (MFS) PROFILE DOMAIN-CONTAINING PROTEIN-RELATED"/>
    <property type="match status" value="1"/>
</dbReference>
<comment type="caution">
    <text evidence="5">The sequence shown here is derived from an EMBL/GenBank/DDBJ whole genome shotgun (WGS) entry which is preliminary data.</text>
</comment>
<evidence type="ECO:0000256" key="2">
    <source>
        <dbReference type="ARBA" id="ARBA00022692"/>
    </source>
</evidence>
<dbReference type="EMBL" id="JAKIXB020000039">
    <property type="protein sequence ID" value="KAL1593596.1"/>
    <property type="molecule type" value="Genomic_DNA"/>
</dbReference>
<dbReference type="Gene3D" id="1.20.1250.20">
    <property type="entry name" value="MFS general substrate transporter like domains"/>
    <property type="match status" value="1"/>
</dbReference>
<evidence type="ECO:0000256" key="3">
    <source>
        <dbReference type="ARBA" id="ARBA00022989"/>
    </source>
</evidence>
<dbReference type="PANTHER" id="PTHR48022">
    <property type="entry name" value="PLASTIDIC GLUCOSE TRANSPORTER 4"/>
    <property type="match status" value="1"/>
</dbReference>
<evidence type="ECO:0000256" key="1">
    <source>
        <dbReference type="ARBA" id="ARBA00004141"/>
    </source>
</evidence>
<proteinExistence type="predicted"/>
<comment type="subcellular location">
    <subcellularLocation>
        <location evidence="1">Membrane</location>
        <topology evidence="1">Multi-pass membrane protein</topology>
    </subcellularLocation>
</comment>
<gene>
    <name evidence="5" type="ORF">SLS59_009110</name>
</gene>
<keyword evidence="3" id="KW-1133">Transmembrane helix</keyword>
<keyword evidence="4" id="KW-0472">Membrane</keyword>
<dbReference type="Proteomes" id="UP001521222">
    <property type="component" value="Unassembled WGS sequence"/>
</dbReference>
<name>A0ABR3QN74_9PLEO</name>
<dbReference type="InterPro" id="IPR050360">
    <property type="entry name" value="MFS_Sugar_Transporters"/>
</dbReference>
<keyword evidence="6" id="KW-1185">Reference proteome</keyword>
<dbReference type="Pfam" id="PF00083">
    <property type="entry name" value="Sugar_tr"/>
    <property type="match status" value="1"/>
</dbReference>
<keyword evidence="2" id="KW-0812">Transmembrane</keyword>
<dbReference type="InterPro" id="IPR005828">
    <property type="entry name" value="MFS_sugar_transport-like"/>
</dbReference>
<dbReference type="InterPro" id="IPR036259">
    <property type="entry name" value="MFS_trans_sf"/>
</dbReference>
<sequence length="74" mass="8330">MARSKDVSIGVMRSFVSNTLIGQITPIAVKNVEWHYFPTFVICNFTNAAFFWATLPETAKRALEEMNALFSGNK</sequence>
<evidence type="ECO:0000313" key="6">
    <source>
        <dbReference type="Proteomes" id="UP001521222"/>
    </source>
</evidence>
<evidence type="ECO:0000313" key="5">
    <source>
        <dbReference type="EMBL" id="KAL1593596.1"/>
    </source>
</evidence>